<gene>
    <name evidence="2" type="ORF">AUR66_03720</name>
</gene>
<evidence type="ECO:0000313" key="3">
    <source>
        <dbReference type="Proteomes" id="UP000053157"/>
    </source>
</evidence>
<protein>
    <submittedName>
        <fullName evidence="2">Uncharacterized protein</fullName>
    </submittedName>
</protein>
<keyword evidence="1" id="KW-1133">Transmembrane helix</keyword>
<dbReference type="AlphaFoldDB" id="A0A0W1RCR0"/>
<keyword evidence="1" id="KW-0472">Membrane</keyword>
<organism evidence="2 3">
    <name type="scientific">Haloferax profundi</name>
    <dbReference type="NCBI Taxonomy" id="1544718"/>
    <lineage>
        <taxon>Archaea</taxon>
        <taxon>Methanobacteriati</taxon>
        <taxon>Methanobacteriota</taxon>
        <taxon>Stenosarchaea group</taxon>
        <taxon>Halobacteria</taxon>
        <taxon>Halobacteriales</taxon>
        <taxon>Haloferacaceae</taxon>
        <taxon>Haloferax</taxon>
    </lineage>
</organism>
<name>A0A0W1RCR0_9EURY</name>
<sequence length="75" mass="8051">MASDSSLERFLMDFGLRAGAAAVVFGIFVGLGYVNRIDLFGLSSTLGSQSAFFAAAFFLVGLVAGGWILFRRHRT</sequence>
<dbReference type="EMBL" id="LOPV01000661">
    <property type="protein sequence ID" value="KTG11186.1"/>
    <property type="molecule type" value="Genomic_DNA"/>
</dbReference>
<dbReference type="Proteomes" id="UP000053157">
    <property type="component" value="Unassembled WGS sequence"/>
</dbReference>
<comment type="caution">
    <text evidence="2">The sequence shown here is derived from an EMBL/GenBank/DDBJ whole genome shotgun (WGS) entry which is preliminary data.</text>
</comment>
<feature type="transmembrane region" description="Helical" evidence="1">
    <location>
        <begin position="14"/>
        <end position="34"/>
    </location>
</feature>
<keyword evidence="1" id="KW-0812">Transmembrane</keyword>
<accession>A0A0W1RCR0</accession>
<proteinExistence type="predicted"/>
<dbReference type="RefSeq" id="WP_058573608.1">
    <property type="nucleotide sequence ID" value="NZ_LOPV01000661.1"/>
</dbReference>
<evidence type="ECO:0000256" key="1">
    <source>
        <dbReference type="SAM" id="Phobius"/>
    </source>
</evidence>
<reference evidence="2 3" key="1">
    <citation type="submission" date="2015-12" db="EMBL/GenBank/DDBJ databases">
        <title>Haloferax profundi sp. nov. isolated from the Discovery deep brine-seawater interface in the Red Sea.</title>
        <authorList>
            <person name="Zhang G."/>
            <person name="Stingl U."/>
            <person name="Rashid M."/>
        </authorList>
    </citation>
    <scope>NUCLEOTIDE SEQUENCE [LARGE SCALE GENOMIC DNA]</scope>
    <source>
        <strain evidence="2 3">SB29</strain>
    </source>
</reference>
<feature type="transmembrane region" description="Helical" evidence="1">
    <location>
        <begin position="46"/>
        <end position="70"/>
    </location>
</feature>
<keyword evidence="3" id="KW-1185">Reference proteome</keyword>
<evidence type="ECO:0000313" key="2">
    <source>
        <dbReference type="EMBL" id="KTG11186.1"/>
    </source>
</evidence>